<keyword evidence="3" id="KW-1185">Reference proteome</keyword>
<reference evidence="2 3" key="1">
    <citation type="submission" date="2017-09" db="EMBL/GenBank/DDBJ databases">
        <title>WGS assembly of Aquilegia coerulea Goldsmith.</title>
        <authorList>
            <person name="Hodges S."/>
            <person name="Kramer E."/>
            <person name="Nordborg M."/>
            <person name="Tomkins J."/>
            <person name="Borevitz J."/>
            <person name="Derieg N."/>
            <person name="Yan J."/>
            <person name="Mihaltcheva S."/>
            <person name="Hayes R.D."/>
            <person name="Rokhsar D."/>
        </authorList>
    </citation>
    <scope>NUCLEOTIDE SEQUENCE [LARGE SCALE GENOMIC DNA]</scope>
    <source>
        <strain evidence="3">cv. Goldsmith</strain>
    </source>
</reference>
<protein>
    <submittedName>
        <fullName evidence="2">Uncharacterized protein</fullName>
    </submittedName>
</protein>
<dbReference type="InParanoid" id="A0A2G5C1U7"/>
<name>A0A2G5C1U7_AQUCA</name>
<dbReference type="Proteomes" id="UP000230069">
    <property type="component" value="Unassembled WGS sequence"/>
</dbReference>
<dbReference type="EMBL" id="KZ305136">
    <property type="protein sequence ID" value="PIA25268.1"/>
    <property type="molecule type" value="Genomic_DNA"/>
</dbReference>
<proteinExistence type="predicted"/>
<gene>
    <name evidence="2" type="ORF">AQUCO_12000014v1</name>
</gene>
<evidence type="ECO:0000313" key="3">
    <source>
        <dbReference type="Proteomes" id="UP000230069"/>
    </source>
</evidence>
<evidence type="ECO:0000313" key="2">
    <source>
        <dbReference type="EMBL" id="PIA25268.1"/>
    </source>
</evidence>
<organism evidence="2 3">
    <name type="scientific">Aquilegia coerulea</name>
    <name type="common">Rocky mountain columbine</name>
    <dbReference type="NCBI Taxonomy" id="218851"/>
    <lineage>
        <taxon>Eukaryota</taxon>
        <taxon>Viridiplantae</taxon>
        <taxon>Streptophyta</taxon>
        <taxon>Embryophyta</taxon>
        <taxon>Tracheophyta</taxon>
        <taxon>Spermatophyta</taxon>
        <taxon>Magnoliopsida</taxon>
        <taxon>Ranunculales</taxon>
        <taxon>Ranunculaceae</taxon>
        <taxon>Thalictroideae</taxon>
        <taxon>Aquilegia</taxon>
    </lineage>
</organism>
<feature type="region of interest" description="Disordered" evidence="1">
    <location>
        <begin position="53"/>
        <end position="73"/>
    </location>
</feature>
<dbReference type="AlphaFoldDB" id="A0A2G5C1U7"/>
<accession>A0A2G5C1U7</accession>
<sequence length="73" mass="8133">MSLLRTEMEQEETILIELLNSECKSECVSACDKLRSSLALNLLCNIEGCDASLSSGNKPTREYTRHFKMSSSS</sequence>
<evidence type="ECO:0000256" key="1">
    <source>
        <dbReference type="SAM" id="MobiDB-lite"/>
    </source>
</evidence>